<dbReference type="Pfam" id="PF10117">
    <property type="entry name" value="McrBC"/>
    <property type="match status" value="1"/>
</dbReference>
<dbReference type="Proteomes" id="UP000283523">
    <property type="component" value="Unassembled WGS sequence"/>
</dbReference>
<dbReference type="AlphaFoldDB" id="A0A418MEV5"/>
<dbReference type="InterPro" id="IPR019292">
    <property type="entry name" value="McrC"/>
</dbReference>
<dbReference type="GO" id="GO:0004519">
    <property type="term" value="F:endonuclease activity"/>
    <property type="evidence" value="ECO:0007669"/>
    <property type="project" value="UniProtKB-KW"/>
</dbReference>
<keyword evidence="1" id="KW-0540">Nuclease</keyword>
<dbReference type="PANTHER" id="PTHR38733">
    <property type="entry name" value="PROTEIN MCRC"/>
    <property type="match status" value="1"/>
</dbReference>
<accession>A0A418MEV5</accession>
<evidence type="ECO:0000313" key="1">
    <source>
        <dbReference type="EMBL" id="RIV25306.1"/>
    </source>
</evidence>
<organism evidence="1 2">
    <name type="scientific">Fibrisoma montanum</name>
    <dbReference type="NCBI Taxonomy" id="2305895"/>
    <lineage>
        <taxon>Bacteria</taxon>
        <taxon>Pseudomonadati</taxon>
        <taxon>Bacteroidota</taxon>
        <taxon>Cytophagia</taxon>
        <taxon>Cytophagales</taxon>
        <taxon>Spirosomataceae</taxon>
        <taxon>Fibrisoma</taxon>
    </lineage>
</organism>
<reference evidence="1 2" key="1">
    <citation type="submission" date="2018-08" db="EMBL/GenBank/DDBJ databases">
        <title>Fibrisoma montanum sp. nov., isolated from Danxia mountain soil.</title>
        <authorList>
            <person name="Huang Y."/>
        </authorList>
    </citation>
    <scope>NUCLEOTIDE SEQUENCE [LARGE SCALE GENOMIC DNA]</scope>
    <source>
        <strain evidence="1 2">HYT19</strain>
    </source>
</reference>
<evidence type="ECO:0000313" key="2">
    <source>
        <dbReference type="Proteomes" id="UP000283523"/>
    </source>
</evidence>
<keyword evidence="1" id="KW-0378">Hydrolase</keyword>
<comment type="caution">
    <text evidence="1">The sequence shown here is derived from an EMBL/GenBank/DDBJ whole genome shotgun (WGS) entry which is preliminary data.</text>
</comment>
<dbReference type="PANTHER" id="PTHR38733:SF1">
    <property type="entry name" value="TYPE IV METHYL-DIRECTED RESTRICTION ENZYME ECOKMCRBC"/>
    <property type="match status" value="1"/>
</dbReference>
<name>A0A418MEV5_9BACT</name>
<keyword evidence="2" id="KW-1185">Reference proteome</keyword>
<sequence length="430" mass="48913">MRDLVVVSEYALVRNARDFPDAVSSLTEAYIPDGTFQALKQLATETADADAILTFSVQKGREVIRVKNYVGLVGLPNGTQVEILPKVTDQPAVARTALLNMLRHLRHSPFRTLATQTGATFLPLWDVFSNAFLDALSQLVSQGVQRTYVPVEGNERYWKGKFQVARHLRDNARHAERLAVSYEALTVDSAPNRVLKTTLFYLQRHALGLDSQRRKQQLLWALDDVPASESLADDLRQIRALITARGTSHRQFARYKPALQWADVLLQSQAFGLKTGRVDGFSLLFPMQRIFEDYVAHGLRHYYHPGQITVQESSAHLVDEHIGAPRFRLQPDVLIRQPGRTLVLDTKWKRIDGADRVGNYGIEQADLYQLYAYGKKYEADQLFLVYPANETFGRPLDVFGYDESTHLHVVPFDVTRPLHEEIERLTRFLS</sequence>
<dbReference type="OrthoDB" id="307209at2"/>
<dbReference type="RefSeq" id="WP_119667190.1">
    <property type="nucleotide sequence ID" value="NZ_QXED01000002.1"/>
</dbReference>
<dbReference type="EMBL" id="QXED01000002">
    <property type="protein sequence ID" value="RIV25306.1"/>
    <property type="molecule type" value="Genomic_DNA"/>
</dbReference>
<proteinExistence type="predicted"/>
<keyword evidence="1" id="KW-0255">Endonuclease</keyword>
<gene>
    <name evidence="1" type="ORF">DYU11_08340</name>
</gene>
<protein>
    <submittedName>
        <fullName evidence="1">Restriction endonuclease</fullName>
    </submittedName>
</protein>